<keyword evidence="6" id="KW-1185">Reference proteome</keyword>
<dbReference type="RefSeq" id="WP_095796447.1">
    <property type="nucleotide sequence ID" value="NZ_JALXKX010000007.1"/>
</dbReference>
<evidence type="ECO:0000256" key="3">
    <source>
        <dbReference type="ARBA" id="ARBA00022801"/>
    </source>
</evidence>
<reference evidence="5 6" key="1">
    <citation type="journal article" date="2024" name="Fungal Genet. Biol.">
        <title>The porcine skin microbiome exhibits broad fungal antagonism.</title>
        <authorList>
            <person name="De La Cruz K.F."/>
            <person name="Townsend E.C."/>
            <person name="Alex Cheong J.Z."/>
            <person name="Salamzade R."/>
            <person name="Liu A."/>
            <person name="Sandstrom S."/>
            <person name="Davila E."/>
            <person name="Huang L."/>
            <person name="Xu K.H."/>
            <person name="Wu S.Y."/>
            <person name="Meudt J.J."/>
            <person name="Shanmuganayagam D."/>
            <person name="Gibson A.L.F."/>
            <person name="Kalan L.R."/>
        </authorList>
    </citation>
    <scope>NUCLEOTIDE SEQUENCE [LARGE SCALE GENOMIC DNA]</scope>
    <source>
        <strain evidence="5 6">LK2625</strain>
    </source>
</reference>
<evidence type="ECO:0000313" key="6">
    <source>
        <dbReference type="Proteomes" id="UP001558481"/>
    </source>
</evidence>
<accession>A0ABV3V339</accession>
<dbReference type="Pfam" id="PF03575">
    <property type="entry name" value="Peptidase_S51"/>
    <property type="match status" value="1"/>
</dbReference>
<dbReference type="Proteomes" id="UP001558481">
    <property type="component" value="Unassembled WGS sequence"/>
</dbReference>
<gene>
    <name evidence="5" type="ORF">VVR66_08865</name>
</gene>
<dbReference type="SUPFAM" id="SSF52317">
    <property type="entry name" value="Class I glutamine amidotransferase-like"/>
    <property type="match status" value="1"/>
</dbReference>
<evidence type="ECO:0000256" key="4">
    <source>
        <dbReference type="ARBA" id="ARBA00022825"/>
    </source>
</evidence>
<evidence type="ECO:0000256" key="1">
    <source>
        <dbReference type="ARBA" id="ARBA00006534"/>
    </source>
</evidence>
<sequence>MNITLVGGGPDSTSPGCVAPFLEKCLALGSGRIGLFLTGDAVTTEHSAGPYLELLHAVRDRIDLLPLSGDVGDLQRFNAIIVGGGRTPDYHSALAASMPQLRDLVGKGAPYLGFSAGAMIAAEYAILGGYTMDGIEVCASECSEDLEALTVQAGIGIVPWTVDVHASQAGTLTRAIAVVASGGVSSAVAVDEDTALHLDDARYPRVLGSGLAWWITPAGDHVGVRLQSAEPQ</sequence>
<dbReference type="InterPro" id="IPR029062">
    <property type="entry name" value="Class_I_gatase-like"/>
</dbReference>
<keyword evidence="4" id="KW-0720">Serine protease</keyword>
<comment type="caution">
    <text evidence="5">The sequence shown here is derived from an EMBL/GenBank/DDBJ whole genome shotgun (WGS) entry which is preliminary data.</text>
</comment>
<keyword evidence="2" id="KW-0645">Protease</keyword>
<dbReference type="Gene3D" id="3.40.50.880">
    <property type="match status" value="1"/>
</dbReference>
<organism evidence="5 6">
    <name type="scientific">Kocuria carniphila</name>
    <dbReference type="NCBI Taxonomy" id="262208"/>
    <lineage>
        <taxon>Bacteria</taxon>
        <taxon>Bacillati</taxon>
        <taxon>Actinomycetota</taxon>
        <taxon>Actinomycetes</taxon>
        <taxon>Micrococcales</taxon>
        <taxon>Micrococcaceae</taxon>
        <taxon>Kocuria</taxon>
    </lineage>
</organism>
<evidence type="ECO:0000313" key="5">
    <source>
        <dbReference type="EMBL" id="MEX3594823.1"/>
    </source>
</evidence>
<comment type="similarity">
    <text evidence="1">Belongs to the peptidase S51 family.</text>
</comment>
<protein>
    <submittedName>
        <fullName evidence="5">Type 1 glutamine amidotransferase-like domain-containing protein</fullName>
    </submittedName>
</protein>
<proteinExistence type="inferred from homology"/>
<keyword evidence="3" id="KW-0378">Hydrolase</keyword>
<dbReference type="EMBL" id="JAYWLU010000008">
    <property type="protein sequence ID" value="MEX3594823.1"/>
    <property type="molecule type" value="Genomic_DNA"/>
</dbReference>
<name>A0ABV3V339_9MICC</name>
<evidence type="ECO:0000256" key="2">
    <source>
        <dbReference type="ARBA" id="ARBA00022670"/>
    </source>
</evidence>
<dbReference type="InterPro" id="IPR005320">
    <property type="entry name" value="Peptidase_S51"/>
</dbReference>